<reference evidence="1" key="1">
    <citation type="submission" date="2012-10" db="EMBL/GenBank/DDBJ databases">
        <authorList>
            <person name="Harkins D.M."/>
            <person name="Durkin A.S."/>
            <person name="Brinkac L.M."/>
            <person name="Haft D.H."/>
            <person name="Selengut J.D."/>
            <person name="Sanka R."/>
            <person name="DePew J."/>
            <person name="Purushe J."/>
            <person name="Matthias M.A."/>
            <person name="Vinetz J.M."/>
            <person name="Sutton G.G."/>
            <person name="Nierman W.C."/>
            <person name="Fouts D.E."/>
        </authorList>
    </citation>
    <scope>NUCLEOTIDE SEQUENCE [LARGE SCALE GENOMIC DNA]</scope>
    <source>
        <strain evidence="1">MOR084</strain>
    </source>
</reference>
<dbReference type="EMBL" id="AHON02000013">
    <property type="protein sequence ID" value="EKO35476.1"/>
    <property type="molecule type" value="Genomic_DNA"/>
</dbReference>
<dbReference type="RefSeq" id="WP_004482538.1">
    <property type="nucleotide sequence ID" value="NZ_AHON02000013.1"/>
</dbReference>
<organism evidence="1 2">
    <name type="scientific">Leptospira santarosai str. MOR084</name>
    <dbReference type="NCBI Taxonomy" id="1049984"/>
    <lineage>
        <taxon>Bacteria</taxon>
        <taxon>Pseudomonadati</taxon>
        <taxon>Spirochaetota</taxon>
        <taxon>Spirochaetia</taxon>
        <taxon>Leptospirales</taxon>
        <taxon>Leptospiraceae</taxon>
        <taxon>Leptospira</taxon>
    </lineage>
</organism>
<dbReference type="Proteomes" id="UP000006329">
    <property type="component" value="Unassembled WGS sequence"/>
</dbReference>
<sequence length="173" mass="19500">MGDILFGLSETERLKSIEEAQKKRLEAENYVFDNPKRVADRAEVIRENLTNQKPASNPGPLYLYDIQEVILDLMRLGRRVIGFPVKKVFYKIGKNSETGEIVSLYFFVTEESASLFGMLPASIEESVRMLSHNSLYAILLRNTLILSSYGIDVAFKTGEVIKVQFTQGTSNAV</sequence>
<evidence type="ECO:0000313" key="1">
    <source>
        <dbReference type="EMBL" id="EKO35476.1"/>
    </source>
</evidence>
<keyword evidence="2" id="KW-1185">Reference proteome</keyword>
<accession>A0A0E2BJH8</accession>
<gene>
    <name evidence="1" type="ORF">LEP1GSC179_1197</name>
</gene>
<comment type="caution">
    <text evidence="1">The sequence shown here is derived from an EMBL/GenBank/DDBJ whole genome shotgun (WGS) entry which is preliminary data.</text>
</comment>
<protein>
    <submittedName>
        <fullName evidence="1">Uncharacterized protein</fullName>
    </submittedName>
</protein>
<proteinExistence type="predicted"/>
<name>A0A0E2BJH8_9LEPT</name>
<dbReference type="AlphaFoldDB" id="A0A0E2BJH8"/>
<evidence type="ECO:0000313" key="2">
    <source>
        <dbReference type="Proteomes" id="UP000006329"/>
    </source>
</evidence>